<dbReference type="PROSITE" id="PS51737">
    <property type="entry name" value="RECOMBINASE_DNA_BIND"/>
    <property type="match status" value="1"/>
</dbReference>
<feature type="domain" description="Resolvase/invertase-type recombinase catalytic" evidence="3">
    <location>
        <begin position="2"/>
        <end position="149"/>
    </location>
</feature>
<evidence type="ECO:0000259" key="4">
    <source>
        <dbReference type="PROSITE" id="PS51737"/>
    </source>
</evidence>
<dbReference type="InterPro" id="IPR025827">
    <property type="entry name" value="Zn_ribbon_recom_dom"/>
</dbReference>
<feature type="domain" description="Recombinase" evidence="4">
    <location>
        <begin position="155"/>
        <end position="271"/>
    </location>
</feature>
<dbReference type="SUPFAM" id="SSF53041">
    <property type="entry name" value="Resolvase-like"/>
    <property type="match status" value="1"/>
</dbReference>
<organism evidence="5 6">
    <name type="scientific">Arthrobacter cheniae</name>
    <dbReference type="NCBI Taxonomy" id="1258888"/>
    <lineage>
        <taxon>Bacteria</taxon>
        <taxon>Bacillati</taxon>
        <taxon>Actinomycetota</taxon>
        <taxon>Actinomycetes</taxon>
        <taxon>Micrococcales</taxon>
        <taxon>Micrococcaceae</taxon>
        <taxon>Arthrobacter</taxon>
    </lineage>
</organism>
<dbReference type="OrthoDB" id="4500247at2"/>
<dbReference type="Gene3D" id="3.40.50.1390">
    <property type="entry name" value="Resolvase, N-terminal catalytic domain"/>
    <property type="match status" value="1"/>
</dbReference>
<sequence>MEAIIYTRQSVAREETISHEIQESACRRYAETQGYNVLRVETDPGFSGLDMSRRRALGRAVEAIEHGEAEVLLVWRWSRLSRRQFDQAFLLDKIERAGGRVESALEPVSATAAGEFNRDVMLAMASFESRQKSETWKQAQSRRADKGLPTQGHKYFGYIKRHESYEIDPATAPFLREAYQRYISGIGFNTVAAYLNSEGASSIRWLKQDGTAAKLNRHWDSSSVRKTLDNPFNVGKFRRNGTLVVGAHSPVISESTWQAYSRVRSEKAGLAPRTKASDWYLAGLVRCALCGGSMGKNASGKNNYLMCTRQRKGGGCTGVTVLQEHVEWVVTLWFGSHLEDWAAALPSDDAAMNASEEAVGLAEHAVEQATTAVTDLQLMAVRQGWKDSQVASAMAILQMELDNASAGLETAQANLGAFVPAGSVLEQIRRGIELRGWWGDDDDEKPTEQQAQEWKALVGQIIKVVRCTPRVKNEPFSQEQIEVVTR</sequence>
<dbReference type="CDD" id="cd00338">
    <property type="entry name" value="Ser_Recombinase"/>
    <property type="match status" value="1"/>
</dbReference>
<dbReference type="GO" id="GO:0000150">
    <property type="term" value="F:DNA strand exchange activity"/>
    <property type="evidence" value="ECO:0007669"/>
    <property type="project" value="InterPro"/>
</dbReference>
<keyword evidence="2" id="KW-0233">DNA recombination</keyword>
<comment type="caution">
    <text evidence="5">The sequence shown here is derived from an EMBL/GenBank/DDBJ whole genome shotgun (WGS) entry which is preliminary data.</text>
</comment>
<dbReference type="PANTHER" id="PTHR30461">
    <property type="entry name" value="DNA-INVERTASE FROM LAMBDOID PROPHAGE"/>
    <property type="match status" value="1"/>
</dbReference>
<evidence type="ECO:0000313" key="6">
    <source>
        <dbReference type="Proteomes" id="UP000272560"/>
    </source>
</evidence>
<dbReference type="InterPro" id="IPR006119">
    <property type="entry name" value="Resolv_N"/>
</dbReference>
<dbReference type="Gene3D" id="3.90.1750.20">
    <property type="entry name" value="Putative Large Serine Recombinase, Chain B, Domain 2"/>
    <property type="match status" value="1"/>
</dbReference>
<dbReference type="Pfam" id="PF13408">
    <property type="entry name" value="Zn_ribbon_recom"/>
    <property type="match status" value="1"/>
</dbReference>
<reference evidence="5 6" key="1">
    <citation type="submission" date="2018-09" db="EMBL/GenBank/DDBJ databases">
        <title>Novel species of Arthrobacter.</title>
        <authorList>
            <person name="Liu Q."/>
            <person name="Xin Y.-H."/>
        </authorList>
    </citation>
    <scope>NUCLEOTIDE SEQUENCE [LARGE SCALE GENOMIC DNA]</scope>
    <source>
        <strain evidence="5 6">Hz2</strain>
    </source>
</reference>
<gene>
    <name evidence="5" type="ORF">D6T63_12205</name>
</gene>
<dbReference type="InterPro" id="IPR038109">
    <property type="entry name" value="DNA_bind_recomb_sf"/>
</dbReference>
<accession>A0A3A5MC33</accession>
<dbReference type="AlphaFoldDB" id="A0A3A5MC33"/>
<keyword evidence="1" id="KW-0238">DNA-binding</keyword>
<dbReference type="GO" id="GO:0003677">
    <property type="term" value="F:DNA binding"/>
    <property type="evidence" value="ECO:0007669"/>
    <property type="project" value="UniProtKB-KW"/>
</dbReference>
<dbReference type="InterPro" id="IPR050639">
    <property type="entry name" value="SSR_resolvase"/>
</dbReference>
<evidence type="ECO:0000256" key="1">
    <source>
        <dbReference type="ARBA" id="ARBA00023125"/>
    </source>
</evidence>
<dbReference type="SMART" id="SM00857">
    <property type="entry name" value="Resolvase"/>
    <property type="match status" value="1"/>
</dbReference>
<dbReference type="Pfam" id="PF00239">
    <property type="entry name" value="Resolvase"/>
    <property type="match status" value="1"/>
</dbReference>
<dbReference type="RefSeq" id="WP_120149332.1">
    <property type="nucleotide sequence ID" value="NZ_QZVT01000006.1"/>
</dbReference>
<dbReference type="PROSITE" id="PS51736">
    <property type="entry name" value="RECOMBINASES_3"/>
    <property type="match status" value="1"/>
</dbReference>
<name>A0A3A5MC33_9MICC</name>
<evidence type="ECO:0000313" key="5">
    <source>
        <dbReference type="EMBL" id="RJT78287.1"/>
    </source>
</evidence>
<dbReference type="Proteomes" id="UP000272560">
    <property type="component" value="Unassembled WGS sequence"/>
</dbReference>
<proteinExistence type="predicted"/>
<dbReference type="InterPro" id="IPR011109">
    <property type="entry name" value="DNA_bind_recombinase_dom"/>
</dbReference>
<evidence type="ECO:0000259" key="3">
    <source>
        <dbReference type="PROSITE" id="PS51736"/>
    </source>
</evidence>
<evidence type="ECO:0000256" key="2">
    <source>
        <dbReference type="ARBA" id="ARBA00023172"/>
    </source>
</evidence>
<dbReference type="PANTHER" id="PTHR30461:SF2">
    <property type="entry name" value="SERINE RECOMBINASE PINE-RELATED"/>
    <property type="match status" value="1"/>
</dbReference>
<dbReference type="InterPro" id="IPR036162">
    <property type="entry name" value="Resolvase-like_N_sf"/>
</dbReference>
<dbReference type="Pfam" id="PF07508">
    <property type="entry name" value="Recombinase"/>
    <property type="match status" value="1"/>
</dbReference>
<protein>
    <submittedName>
        <fullName evidence="5">Recombinase family protein</fullName>
    </submittedName>
</protein>
<keyword evidence="6" id="KW-1185">Reference proteome</keyword>
<dbReference type="EMBL" id="QZVT01000006">
    <property type="protein sequence ID" value="RJT78287.1"/>
    <property type="molecule type" value="Genomic_DNA"/>
</dbReference>